<name>A0ABW1FR68_9ACTN</name>
<gene>
    <name evidence="2" type="ORF">ACFP3M_26960</name>
</gene>
<dbReference type="EMBL" id="JBHSPW010000015">
    <property type="protein sequence ID" value="MFC5896442.1"/>
    <property type="molecule type" value="Genomic_DNA"/>
</dbReference>
<dbReference type="RefSeq" id="WP_351323497.1">
    <property type="nucleotide sequence ID" value="NZ_JBHSPW010000015.1"/>
</dbReference>
<comment type="caution">
    <text evidence="2">The sequence shown here is derived from an EMBL/GenBank/DDBJ whole genome shotgun (WGS) entry which is preliminary data.</text>
</comment>
<feature type="region of interest" description="Disordered" evidence="1">
    <location>
        <begin position="27"/>
        <end position="49"/>
    </location>
</feature>
<keyword evidence="3" id="KW-1185">Reference proteome</keyword>
<evidence type="ECO:0000256" key="1">
    <source>
        <dbReference type="SAM" id="MobiDB-lite"/>
    </source>
</evidence>
<accession>A0ABW1FR68</accession>
<organism evidence="2 3">
    <name type="scientific">Streptomyces ramulosus</name>
    <dbReference type="NCBI Taxonomy" id="47762"/>
    <lineage>
        <taxon>Bacteria</taxon>
        <taxon>Bacillati</taxon>
        <taxon>Actinomycetota</taxon>
        <taxon>Actinomycetes</taxon>
        <taxon>Kitasatosporales</taxon>
        <taxon>Streptomycetaceae</taxon>
        <taxon>Streptomyces</taxon>
    </lineage>
</organism>
<evidence type="ECO:0000313" key="3">
    <source>
        <dbReference type="Proteomes" id="UP001596241"/>
    </source>
</evidence>
<evidence type="ECO:0000313" key="2">
    <source>
        <dbReference type="EMBL" id="MFC5896442.1"/>
    </source>
</evidence>
<feature type="compositionally biased region" description="Low complexity" evidence="1">
    <location>
        <begin position="39"/>
        <end position="49"/>
    </location>
</feature>
<dbReference type="Proteomes" id="UP001596241">
    <property type="component" value="Unassembled WGS sequence"/>
</dbReference>
<protein>
    <submittedName>
        <fullName evidence="2">Uncharacterized protein</fullName>
    </submittedName>
</protein>
<sequence>MVPRQDAPVLLSPFGLLLFLALRAAHRPGRRPTPPRGVPAPGDAAPAAA</sequence>
<reference evidence="3" key="1">
    <citation type="journal article" date="2019" name="Int. J. Syst. Evol. Microbiol.">
        <title>The Global Catalogue of Microorganisms (GCM) 10K type strain sequencing project: providing services to taxonomists for standard genome sequencing and annotation.</title>
        <authorList>
            <consortium name="The Broad Institute Genomics Platform"/>
            <consortium name="The Broad Institute Genome Sequencing Center for Infectious Disease"/>
            <person name="Wu L."/>
            <person name="Ma J."/>
        </authorList>
    </citation>
    <scope>NUCLEOTIDE SEQUENCE [LARGE SCALE GENOMIC DNA]</scope>
    <source>
        <strain evidence="3">CGMCC 1.15809</strain>
    </source>
</reference>
<proteinExistence type="predicted"/>